<evidence type="ECO:0000313" key="2">
    <source>
        <dbReference type="Proteomes" id="UP000828390"/>
    </source>
</evidence>
<evidence type="ECO:0000313" key="1">
    <source>
        <dbReference type="EMBL" id="KAH3791297.1"/>
    </source>
</evidence>
<reference evidence="1" key="1">
    <citation type="journal article" date="2019" name="bioRxiv">
        <title>The Genome of the Zebra Mussel, Dreissena polymorpha: A Resource for Invasive Species Research.</title>
        <authorList>
            <person name="McCartney M.A."/>
            <person name="Auch B."/>
            <person name="Kono T."/>
            <person name="Mallez S."/>
            <person name="Zhang Y."/>
            <person name="Obille A."/>
            <person name="Becker A."/>
            <person name="Abrahante J.E."/>
            <person name="Garbe J."/>
            <person name="Badalamenti J.P."/>
            <person name="Herman A."/>
            <person name="Mangelson H."/>
            <person name="Liachko I."/>
            <person name="Sullivan S."/>
            <person name="Sone E.D."/>
            <person name="Koren S."/>
            <person name="Silverstein K.A.T."/>
            <person name="Beckman K.B."/>
            <person name="Gohl D.M."/>
        </authorList>
    </citation>
    <scope>NUCLEOTIDE SEQUENCE</scope>
    <source>
        <strain evidence="1">Duluth1</strain>
        <tissue evidence="1">Whole animal</tissue>
    </source>
</reference>
<dbReference type="Proteomes" id="UP000828390">
    <property type="component" value="Unassembled WGS sequence"/>
</dbReference>
<protein>
    <submittedName>
        <fullName evidence="1">Uncharacterized protein</fullName>
    </submittedName>
</protein>
<gene>
    <name evidence="1" type="ORF">DPMN_144780</name>
</gene>
<name>A0A9D4F8M5_DREPO</name>
<organism evidence="1 2">
    <name type="scientific">Dreissena polymorpha</name>
    <name type="common">Zebra mussel</name>
    <name type="synonym">Mytilus polymorpha</name>
    <dbReference type="NCBI Taxonomy" id="45954"/>
    <lineage>
        <taxon>Eukaryota</taxon>
        <taxon>Metazoa</taxon>
        <taxon>Spiralia</taxon>
        <taxon>Lophotrochozoa</taxon>
        <taxon>Mollusca</taxon>
        <taxon>Bivalvia</taxon>
        <taxon>Autobranchia</taxon>
        <taxon>Heteroconchia</taxon>
        <taxon>Euheterodonta</taxon>
        <taxon>Imparidentia</taxon>
        <taxon>Neoheterodontei</taxon>
        <taxon>Myida</taxon>
        <taxon>Dreissenoidea</taxon>
        <taxon>Dreissenidae</taxon>
        <taxon>Dreissena</taxon>
    </lineage>
</organism>
<reference evidence="1" key="2">
    <citation type="submission" date="2020-11" db="EMBL/GenBank/DDBJ databases">
        <authorList>
            <person name="McCartney M.A."/>
            <person name="Auch B."/>
            <person name="Kono T."/>
            <person name="Mallez S."/>
            <person name="Becker A."/>
            <person name="Gohl D.M."/>
            <person name="Silverstein K.A.T."/>
            <person name="Koren S."/>
            <person name="Bechman K.B."/>
            <person name="Herman A."/>
            <person name="Abrahante J.E."/>
            <person name="Garbe J."/>
        </authorList>
    </citation>
    <scope>NUCLEOTIDE SEQUENCE</scope>
    <source>
        <strain evidence="1">Duluth1</strain>
        <tissue evidence="1">Whole animal</tissue>
    </source>
</reference>
<comment type="caution">
    <text evidence="1">The sequence shown here is derived from an EMBL/GenBank/DDBJ whole genome shotgun (WGS) entry which is preliminary data.</text>
</comment>
<keyword evidence="2" id="KW-1185">Reference proteome</keyword>
<dbReference type="EMBL" id="JAIWYP010000007">
    <property type="protein sequence ID" value="KAH3791297.1"/>
    <property type="molecule type" value="Genomic_DNA"/>
</dbReference>
<proteinExistence type="predicted"/>
<sequence length="50" mass="5774">MLFPIITELLQFRQPRDGPGQKDKGFRSTNLLQLPTITGPWEESTAWTRT</sequence>
<dbReference type="AlphaFoldDB" id="A0A9D4F8M5"/>
<accession>A0A9D4F8M5</accession>